<organism evidence="14 15">
    <name type="scientific">Stappia albiluteola</name>
    <dbReference type="NCBI Taxonomy" id="2758565"/>
    <lineage>
        <taxon>Bacteria</taxon>
        <taxon>Pseudomonadati</taxon>
        <taxon>Pseudomonadota</taxon>
        <taxon>Alphaproteobacteria</taxon>
        <taxon>Hyphomicrobiales</taxon>
        <taxon>Stappiaceae</taxon>
        <taxon>Stappia</taxon>
    </lineage>
</organism>
<sequence length="325" mass="35613">MDSLTRINPDVQAEYRLRNLLHTLLLAGGSLFLLGLCAYVLAGPPGVLWAAIGGGASLYAATHMSPKMVLGLYRARQLPEDVMPDAHRILRLLSERAGLPRAPDLYLIRSSMMNAFSIGRRDDAAICVTDGLVRGLSGREFIGVMAHEIAHILREDIRVMALSDVVSRMTSVMSFLGLMLALFHAPKLMADGGQAPWLVILILITAPTVGTLLQLALSRTREFEADLTAVEVTGDPEGLAAALMKLEKAHGRMWEAMMLPGARIPDPSILRSHPKTEERVRRILSLRKRPAPLVDVEGWPHITAKSMLPVTGKPRRRMGGLGVWY</sequence>
<evidence type="ECO:0000256" key="11">
    <source>
        <dbReference type="RuleBase" id="RU003983"/>
    </source>
</evidence>
<comment type="cofactor">
    <cofactor evidence="11">
        <name>Zn(2+)</name>
        <dbReference type="ChEBI" id="CHEBI:29105"/>
    </cofactor>
    <text evidence="11">Binds 1 zinc ion per subunit.</text>
</comment>
<keyword evidence="7 11" id="KW-0862">Zinc</keyword>
<comment type="similarity">
    <text evidence="11">Belongs to the peptidase M48 family.</text>
</comment>
<dbReference type="GO" id="GO:0046872">
    <property type="term" value="F:metal ion binding"/>
    <property type="evidence" value="ECO:0007669"/>
    <property type="project" value="UniProtKB-KW"/>
</dbReference>
<gene>
    <name evidence="14" type="ORF">H2509_01830</name>
</gene>
<feature type="transmembrane region" description="Helical" evidence="12">
    <location>
        <begin position="165"/>
        <end position="185"/>
    </location>
</feature>
<evidence type="ECO:0000256" key="3">
    <source>
        <dbReference type="ARBA" id="ARBA00022670"/>
    </source>
</evidence>
<proteinExistence type="inferred from homology"/>
<dbReference type="Gene3D" id="3.30.2010.10">
    <property type="entry name" value="Metalloproteases ('zincins'), catalytic domain"/>
    <property type="match status" value="1"/>
</dbReference>
<dbReference type="Pfam" id="PF01435">
    <property type="entry name" value="Peptidase_M48"/>
    <property type="match status" value="1"/>
</dbReference>
<dbReference type="InterPro" id="IPR001915">
    <property type="entry name" value="Peptidase_M48"/>
</dbReference>
<accession>A0A839A942</accession>
<keyword evidence="5" id="KW-0479">Metal-binding</keyword>
<evidence type="ECO:0000256" key="8">
    <source>
        <dbReference type="ARBA" id="ARBA00022989"/>
    </source>
</evidence>
<evidence type="ECO:0000313" key="15">
    <source>
        <dbReference type="Proteomes" id="UP000541109"/>
    </source>
</evidence>
<keyword evidence="6 11" id="KW-0378">Hydrolase</keyword>
<keyword evidence="10 12" id="KW-0472">Membrane</keyword>
<keyword evidence="15" id="KW-1185">Reference proteome</keyword>
<keyword evidence="2" id="KW-1003">Cell membrane</keyword>
<dbReference type="InterPro" id="IPR050083">
    <property type="entry name" value="HtpX_protease"/>
</dbReference>
<evidence type="ECO:0000256" key="1">
    <source>
        <dbReference type="ARBA" id="ARBA00004651"/>
    </source>
</evidence>
<evidence type="ECO:0000256" key="12">
    <source>
        <dbReference type="SAM" id="Phobius"/>
    </source>
</evidence>
<comment type="caution">
    <text evidence="14">The sequence shown here is derived from an EMBL/GenBank/DDBJ whole genome shotgun (WGS) entry which is preliminary data.</text>
</comment>
<feature type="domain" description="Peptidase M48" evidence="13">
    <location>
        <begin position="86"/>
        <end position="285"/>
    </location>
</feature>
<evidence type="ECO:0000256" key="4">
    <source>
        <dbReference type="ARBA" id="ARBA00022692"/>
    </source>
</evidence>
<dbReference type="AlphaFoldDB" id="A0A839A942"/>
<keyword evidence="9 11" id="KW-0482">Metalloprotease</keyword>
<evidence type="ECO:0000313" key="14">
    <source>
        <dbReference type="EMBL" id="MBA5775861.1"/>
    </source>
</evidence>
<evidence type="ECO:0000259" key="13">
    <source>
        <dbReference type="Pfam" id="PF01435"/>
    </source>
</evidence>
<dbReference type="GO" id="GO:0005886">
    <property type="term" value="C:plasma membrane"/>
    <property type="evidence" value="ECO:0007669"/>
    <property type="project" value="UniProtKB-SubCell"/>
</dbReference>
<keyword evidence="3 11" id="KW-0645">Protease</keyword>
<protein>
    <submittedName>
        <fullName evidence="14">M48 family metalloprotease</fullName>
    </submittedName>
</protein>
<keyword evidence="4 12" id="KW-0812">Transmembrane</keyword>
<reference evidence="14 15" key="1">
    <citation type="submission" date="2020-07" db="EMBL/GenBank/DDBJ databases">
        <title>Stappia sp., F7233, whole genome shotgun sequencing project.</title>
        <authorList>
            <person name="Jiang S."/>
            <person name="Liu Z.W."/>
            <person name="Du Z.J."/>
        </authorList>
    </citation>
    <scope>NUCLEOTIDE SEQUENCE [LARGE SCALE GENOMIC DNA]</scope>
    <source>
        <strain evidence="14 15">F7233</strain>
    </source>
</reference>
<evidence type="ECO:0000256" key="2">
    <source>
        <dbReference type="ARBA" id="ARBA00022475"/>
    </source>
</evidence>
<dbReference type="PANTHER" id="PTHR43221">
    <property type="entry name" value="PROTEASE HTPX"/>
    <property type="match status" value="1"/>
</dbReference>
<evidence type="ECO:0000256" key="9">
    <source>
        <dbReference type="ARBA" id="ARBA00023049"/>
    </source>
</evidence>
<dbReference type="EMBL" id="JACFXV010000031">
    <property type="protein sequence ID" value="MBA5775861.1"/>
    <property type="molecule type" value="Genomic_DNA"/>
</dbReference>
<evidence type="ECO:0000256" key="5">
    <source>
        <dbReference type="ARBA" id="ARBA00022723"/>
    </source>
</evidence>
<evidence type="ECO:0000256" key="10">
    <source>
        <dbReference type="ARBA" id="ARBA00023136"/>
    </source>
</evidence>
<feature type="transmembrane region" description="Helical" evidence="12">
    <location>
        <begin position="47"/>
        <end position="66"/>
    </location>
</feature>
<dbReference type="CDD" id="cd07339">
    <property type="entry name" value="M48B_HtpX_like"/>
    <property type="match status" value="1"/>
</dbReference>
<dbReference type="PANTHER" id="PTHR43221:SF1">
    <property type="entry name" value="PROTEASE HTPX"/>
    <property type="match status" value="1"/>
</dbReference>
<evidence type="ECO:0000256" key="6">
    <source>
        <dbReference type="ARBA" id="ARBA00022801"/>
    </source>
</evidence>
<dbReference type="GO" id="GO:0004222">
    <property type="term" value="F:metalloendopeptidase activity"/>
    <property type="evidence" value="ECO:0007669"/>
    <property type="project" value="InterPro"/>
</dbReference>
<feature type="transmembrane region" description="Helical" evidence="12">
    <location>
        <begin position="20"/>
        <end position="41"/>
    </location>
</feature>
<dbReference type="RefSeq" id="WP_182161708.1">
    <property type="nucleotide sequence ID" value="NZ_JACFXV010000031.1"/>
</dbReference>
<evidence type="ECO:0000256" key="7">
    <source>
        <dbReference type="ARBA" id="ARBA00022833"/>
    </source>
</evidence>
<comment type="subcellular location">
    <subcellularLocation>
        <location evidence="1">Cell membrane</location>
        <topology evidence="1">Multi-pass membrane protein</topology>
    </subcellularLocation>
</comment>
<feature type="transmembrane region" description="Helical" evidence="12">
    <location>
        <begin position="197"/>
        <end position="217"/>
    </location>
</feature>
<keyword evidence="8 12" id="KW-1133">Transmembrane helix</keyword>
<name>A0A839A942_9HYPH</name>
<dbReference type="Proteomes" id="UP000541109">
    <property type="component" value="Unassembled WGS sequence"/>
</dbReference>
<dbReference type="GO" id="GO:0006508">
    <property type="term" value="P:proteolysis"/>
    <property type="evidence" value="ECO:0007669"/>
    <property type="project" value="UniProtKB-KW"/>
</dbReference>